<organism evidence="11 12">
    <name type="scientific">Vibrio rotiferianus</name>
    <dbReference type="NCBI Taxonomy" id="190895"/>
    <lineage>
        <taxon>Bacteria</taxon>
        <taxon>Pseudomonadati</taxon>
        <taxon>Pseudomonadota</taxon>
        <taxon>Gammaproteobacteria</taxon>
        <taxon>Vibrionales</taxon>
        <taxon>Vibrionaceae</taxon>
        <taxon>Vibrio</taxon>
    </lineage>
</organism>
<dbReference type="RefSeq" id="WP_009707055.1">
    <property type="nucleotide sequence ID" value="NZ_BBLC01000091.1"/>
</dbReference>
<dbReference type="GO" id="GO:0015199">
    <property type="term" value="F:amino-acid betaine transmembrane transporter activity"/>
    <property type="evidence" value="ECO:0007669"/>
    <property type="project" value="TreeGrafter"/>
</dbReference>
<comment type="subunit">
    <text evidence="2">Forms a complex with MdtI.</text>
</comment>
<reference evidence="11 12" key="1">
    <citation type="submission" date="2019-08" db="EMBL/GenBank/DDBJ databases">
        <title>Draft genome sequencing and comparative genomics of hatchery-associated Vibrios.</title>
        <authorList>
            <person name="Kehlet-Delgado H."/>
            <person name="Mueller R.S."/>
        </authorList>
    </citation>
    <scope>NUCLEOTIDE SEQUENCE [LARGE SCALE GENOMIC DNA]</scope>
    <source>
        <strain evidence="11 12">00-78-3</strain>
    </source>
</reference>
<evidence type="ECO:0000313" key="11">
    <source>
        <dbReference type="EMBL" id="NOH48152.1"/>
    </source>
</evidence>
<feature type="transmembrane region" description="Helical" evidence="10">
    <location>
        <begin position="34"/>
        <end position="52"/>
    </location>
</feature>
<dbReference type="GeneID" id="47098716"/>
<keyword evidence="6 9" id="KW-0812">Transmembrane</keyword>
<dbReference type="EMBL" id="VTYN01000007">
    <property type="protein sequence ID" value="NOH48152.1"/>
    <property type="molecule type" value="Genomic_DNA"/>
</dbReference>
<dbReference type="Pfam" id="PF00893">
    <property type="entry name" value="Multi_Drug_Res"/>
    <property type="match status" value="1"/>
</dbReference>
<protein>
    <recommendedName>
        <fullName evidence="3">Spermidine export protein MdtJ</fullName>
    </recommendedName>
</protein>
<dbReference type="Gene3D" id="1.10.3730.20">
    <property type="match status" value="1"/>
</dbReference>
<dbReference type="GO" id="GO:0031460">
    <property type="term" value="P:glycine betaine transport"/>
    <property type="evidence" value="ECO:0007669"/>
    <property type="project" value="TreeGrafter"/>
</dbReference>
<dbReference type="InterPro" id="IPR000390">
    <property type="entry name" value="Small_drug/metabolite_transptr"/>
</dbReference>
<evidence type="ECO:0000256" key="9">
    <source>
        <dbReference type="RuleBase" id="RU003942"/>
    </source>
</evidence>
<feature type="transmembrane region" description="Helical" evidence="10">
    <location>
        <begin position="59"/>
        <end position="80"/>
    </location>
</feature>
<evidence type="ECO:0000256" key="3">
    <source>
        <dbReference type="ARBA" id="ARBA00021112"/>
    </source>
</evidence>
<evidence type="ECO:0000313" key="12">
    <source>
        <dbReference type="Proteomes" id="UP000572072"/>
    </source>
</evidence>
<dbReference type="PANTHER" id="PTHR30561:SF2">
    <property type="entry name" value="SPERMIDINE EXPORT PROTEIN MDTJ"/>
    <property type="match status" value="1"/>
</dbReference>
<dbReference type="GO" id="GO:0015297">
    <property type="term" value="F:antiporter activity"/>
    <property type="evidence" value="ECO:0007669"/>
    <property type="project" value="TreeGrafter"/>
</dbReference>
<sequence>MLLARLFLLLAIIAEVAGTSLMNVAGSNEGYAGYVGMYVLISLSYYFLSLAAKKISIGVAYACWEGLGIALITIVSMFYFDSQLNAQELFGLALVVVGVVLVTLGEEHHQPSKKDEHAMLIQPH</sequence>
<dbReference type="SUPFAM" id="SSF103481">
    <property type="entry name" value="Multidrug resistance efflux transporter EmrE"/>
    <property type="match status" value="1"/>
</dbReference>
<accession>A0A7Y3Z7W2</accession>
<feature type="transmembrane region" description="Helical" evidence="10">
    <location>
        <begin position="86"/>
        <end position="104"/>
    </location>
</feature>
<evidence type="ECO:0000256" key="7">
    <source>
        <dbReference type="ARBA" id="ARBA00022989"/>
    </source>
</evidence>
<evidence type="ECO:0000256" key="2">
    <source>
        <dbReference type="ARBA" id="ARBA00011358"/>
    </source>
</evidence>
<dbReference type="GO" id="GO:0005886">
    <property type="term" value="C:plasma membrane"/>
    <property type="evidence" value="ECO:0007669"/>
    <property type="project" value="UniProtKB-SubCell"/>
</dbReference>
<keyword evidence="8 10" id="KW-0472">Membrane</keyword>
<dbReference type="InterPro" id="IPR037185">
    <property type="entry name" value="EmrE-like"/>
</dbReference>
<evidence type="ECO:0000256" key="6">
    <source>
        <dbReference type="ARBA" id="ARBA00022692"/>
    </source>
</evidence>
<dbReference type="GO" id="GO:0015220">
    <property type="term" value="F:choline transmembrane transporter activity"/>
    <property type="evidence" value="ECO:0007669"/>
    <property type="project" value="TreeGrafter"/>
</dbReference>
<comment type="similarity">
    <text evidence="9">Belongs to the drug/metabolite transporter (DMT) superfamily. Small multidrug resistance (SMR) (TC 2.A.7.1) family.</text>
</comment>
<proteinExistence type="inferred from homology"/>
<comment type="subcellular location">
    <subcellularLocation>
        <location evidence="1">Cell inner membrane</location>
        <topology evidence="1">Multi-pass membrane protein</topology>
    </subcellularLocation>
    <subcellularLocation>
        <location evidence="9">Cell membrane</location>
        <topology evidence="9">Multi-pass membrane protein</topology>
    </subcellularLocation>
</comment>
<evidence type="ECO:0000256" key="4">
    <source>
        <dbReference type="ARBA" id="ARBA00022475"/>
    </source>
</evidence>
<dbReference type="InterPro" id="IPR045324">
    <property type="entry name" value="Small_multidrug_res"/>
</dbReference>
<gene>
    <name evidence="11" type="ORF">F0262_08785</name>
</gene>
<comment type="caution">
    <text evidence="11">The sequence shown here is derived from an EMBL/GenBank/DDBJ whole genome shotgun (WGS) entry which is preliminary data.</text>
</comment>
<dbReference type="Proteomes" id="UP000572072">
    <property type="component" value="Unassembled WGS sequence"/>
</dbReference>
<evidence type="ECO:0000256" key="10">
    <source>
        <dbReference type="SAM" id="Phobius"/>
    </source>
</evidence>
<dbReference type="PANTHER" id="PTHR30561">
    <property type="entry name" value="SMR FAMILY PROTON-DEPENDENT DRUG EFFLUX TRANSPORTER SUGE"/>
    <property type="match status" value="1"/>
</dbReference>
<dbReference type="GO" id="GO:1903711">
    <property type="term" value="P:spermidine transmembrane transport"/>
    <property type="evidence" value="ECO:0007669"/>
    <property type="project" value="TreeGrafter"/>
</dbReference>
<keyword evidence="5" id="KW-0997">Cell inner membrane</keyword>
<evidence type="ECO:0000256" key="1">
    <source>
        <dbReference type="ARBA" id="ARBA00004429"/>
    </source>
</evidence>
<name>A0A7Y3Z7W2_9VIBR</name>
<evidence type="ECO:0000256" key="8">
    <source>
        <dbReference type="ARBA" id="ARBA00023136"/>
    </source>
</evidence>
<dbReference type="AlphaFoldDB" id="A0A7Y3Z7W2"/>
<keyword evidence="7 10" id="KW-1133">Transmembrane helix</keyword>
<evidence type="ECO:0000256" key="5">
    <source>
        <dbReference type="ARBA" id="ARBA00022519"/>
    </source>
</evidence>
<keyword evidence="4" id="KW-1003">Cell membrane</keyword>